<dbReference type="InterPro" id="IPR035919">
    <property type="entry name" value="EAL_sf"/>
</dbReference>
<organism evidence="2 3">
    <name type="scientific">Clostridium punense</name>
    <dbReference type="NCBI Taxonomy" id="1054297"/>
    <lineage>
        <taxon>Bacteria</taxon>
        <taxon>Bacillati</taxon>
        <taxon>Bacillota</taxon>
        <taxon>Clostridia</taxon>
        <taxon>Eubacteriales</taxon>
        <taxon>Clostridiaceae</taxon>
        <taxon>Clostridium</taxon>
    </lineage>
</organism>
<evidence type="ECO:0000313" key="3">
    <source>
        <dbReference type="Proteomes" id="UP001519308"/>
    </source>
</evidence>
<dbReference type="Gene3D" id="3.20.20.450">
    <property type="entry name" value="EAL domain"/>
    <property type="match status" value="1"/>
</dbReference>
<reference evidence="2 3" key="1">
    <citation type="submission" date="2021-03" db="EMBL/GenBank/DDBJ databases">
        <title>Genomic Encyclopedia of Type Strains, Phase IV (KMG-IV): sequencing the most valuable type-strain genomes for metagenomic binning, comparative biology and taxonomic classification.</title>
        <authorList>
            <person name="Goeker M."/>
        </authorList>
    </citation>
    <scope>NUCLEOTIDE SEQUENCE [LARGE SCALE GENOMIC DNA]</scope>
    <source>
        <strain evidence="2 3">DSM 28650</strain>
    </source>
</reference>
<dbReference type="SMART" id="SM00052">
    <property type="entry name" value="EAL"/>
    <property type="match status" value="1"/>
</dbReference>
<evidence type="ECO:0000259" key="1">
    <source>
        <dbReference type="PROSITE" id="PS50883"/>
    </source>
</evidence>
<dbReference type="InterPro" id="IPR050706">
    <property type="entry name" value="Cyclic-di-GMP_PDE-like"/>
</dbReference>
<dbReference type="PANTHER" id="PTHR33121">
    <property type="entry name" value="CYCLIC DI-GMP PHOSPHODIESTERASE PDEF"/>
    <property type="match status" value="1"/>
</dbReference>
<dbReference type="PROSITE" id="PS50883">
    <property type="entry name" value="EAL"/>
    <property type="match status" value="1"/>
</dbReference>
<dbReference type="InterPro" id="IPR001633">
    <property type="entry name" value="EAL_dom"/>
</dbReference>
<evidence type="ECO:0000313" key="2">
    <source>
        <dbReference type="EMBL" id="MBP2021250.1"/>
    </source>
</evidence>
<feature type="domain" description="EAL" evidence="1">
    <location>
        <begin position="9"/>
        <end position="259"/>
    </location>
</feature>
<keyword evidence="3" id="KW-1185">Reference proteome</keyword>
<sequence length="272" mass="31173">MDKLLKYKTRHLNMEFSQILETEAINMVFQPIVHLGTGKILGYEALCRGPIQSPLHFPDLLFEMAKHNNQVSTLDELARKKAIEKFLPYGENYKLFINMTPISLNGYDFFASSTFKCLEDNKVNPENIVLEITEQAPIDKVENFEAILNDIRSLGIKIALDDVGSGYSGLKTILKVMPDYIKIDMDLTRNIHKDNMRRNLVKGLINMCRDCNMKIIVEGIECKEELETLMDLGAYGGQGYFLQKPVDSPEDISTECKEVLKNYLNEKTDYRE</sequence>
<dbReference type="SUPFAM" id="SSF141868">
    <property type="entry name" value="EAL domain-like"/>
    <property type="match status" value="1"/>
</dbReference>
<dbReference type="Proteomes" id="UP001519308">
    <property type="component" value="Unassembled WGS sequence"/>
</dbReference>
<dbReference type="CDD" id="cd01948">
    <property type="entry name" value="EAL"/>
    <property type="match status" value="1"/>
</dbReference>
<dbReference type="RefSeq" id="WP_021284575.1">
    <property type="nucleotide sequence ID" value="NZ_JAGGLL010000006.1"/>
</dbReference>
<gene>
    <name evidence="2" type="ORF">J2Z44_001041</name>
</gene>
<dbReference type="PANTHER" id="PTHR33121:SF76">
    <property type="entry name" value="SIGNALING PROTEIN"/>
    <property type="match status" value="1"/>
</dbReference>
<dbReference type="EMBL" id="JAGGLL010000006">
    <property type="protein sequence ID" value="MBP2021250.1"/>
    <property type="molecule type" value="Genomic_DNA"/>
</dbReference>
<comment type="caution">
    <text evidence="2">The sequence shown here is derived from an EMBL/GenBank/DDBJ whole genome shotgun (WGS) entry which is preliminary data.</text>
</comment>
<dbReference type="Pfam" id="PF00563">
    <property type="entry name" value="EAL"/>
    <property type="match status" value="1"/>
</dbReference>
<accession>A0ABS4K0F7</accession>
<protein>
    <submittedName>
        <fullName evidence="2">EAL domain-containing protein (Putative c-di-GMP-specific phosphodiesterase class I)</fullName>
    </submittedName>
</protein>
<proteinExistence type="predicted"/>
<name>A0ABS4K0F7_9CLOT</name>